<keyword evidence="3" id="KW-1185">Reference proteome</keyword>
<dbReference type="Proteomes" id="UP001159363">
    <property type="component" value="Chromosome 11"/>
</dbReference>
<name>A0ABQ9GHE3_9NEOP</name>
<dbReference type="EMBL" id="JARBHB010000012">
    <property type="protein sequence ID" value="KAJ8871430.1"/>
    <property type="molecule type" value="Genomic_DNA"/>
</dbReference>
<comment type="caution">
    <text evidence="2">The sequence shown here is derived from an EMBL/GenBank/DDBJ whole genome shotgun (WGS) entry which is preliminary data.</text>
</comment>
<feature type="compositionally biased region" description="Basic and acidic residues" evidence="1">
    <location>
        <begin position="187"/>
        <end position="199"/>
    </location>
</feature>
<sequence length="247" mass="28445">MSLEEQCERFHQDLKDLETRYVFLGRHMRVDYCWMIHRDDTEKNIYAESDKTKFEFSARTDRANPSSEYEQAMGTCNKELYVVSNVTYKYCYALNDPNTGQTVGIKSYLGDDPEQMEVLKEQVRDPLLSFAIPKVHDVFYYHAIAALGDKLKNCAEEQNRLLEEGGHSLVSQRDSSFEEDGTQSLEISEHGNESHHDNENDNILHLNHSLCFLDVMFSCSMDVETEPISSYQVKGASCGADKRLKLR</sequence>
<evidence type="ECO:0000256" key="1">
    <source>
        <dbReference type="SAM" id="MobiDB-lite"/>
    </source>
</evidence>
<reference evidence="2 3" key="1">
    <citation type="submission" date="2023-02" db="EMBL/GenBank/DDBJ databases">
        <title>LHISI_Scaffold_Assembly.</title>
        <authorList>
            <person name="Stuart O.P."/>
            <person name="Cleave R."/>
            <person name="Magrath M.J.L."/>
            <person name="Mikheyev A.S."/>
        </authorList>
    </citation>
    <scope>NUCLEOTIDE SEQUENCE [LARGE SCALE GENOMIC DNA]</scope>
    <source>
        <strain evidence="2">Daus_M_001</strain>
        <tissue evidence="2">Leg muscle</tissue>
    </source>
</reference>
<proteinExistence type="predicted"/>
<evidence type="ECO:0000313" key="3">
    <source>
        <dbReference type="Proteomes" id="UP001159363"/>
    </source>
</evidence>
<organism evidence="2 3">
    <name type="scientific">Dryococelus australis</name>
    <dbReference type="NCBI Taxonomy" id="614101"/>
    <lineage>
        <taxon>Eukaryota</taxon>
        <taxon>Metazoa</taxon>
        <taxon>Ecdysozoa</taxon>
        <taxon>Arthropoda</taxon>
        <taxon>Hexapoda</taxon>
        <taxon>Insecta</taxon>
        <taxon>Pterygota</taxon>
        <taxon>Neoptera</taxon>
        <taxon>Polyneoptera</taxon>
        <taxon>Phasmatodea</taxon>
        <taxon>Verophasmatodea</taxon>
        <taxon>Anareolatae</taxon>
        <taxon>Phasmatidae</taxon>
        <taxon>Eurycanthinae</taxon>
        <taxon>Dryococelus</taxon>
    </lineage>
</organism>
<evidence type="ECO:0000313" key="2">
    <source>
        <dbReference type="EMBL" id="KAJ8871430.1"/>
    </source>
</evidence>
<protein>
    <submittedName>
        <fullName evidence="2">Uncharacterized protein</fullName>
    </submittedName>
</protein>
<gene>
    <name evidence="2" type="ORF">PR048_027747</name>
</gene>
<feature type="region of interest" description="Disordered" evidence="1">
    <location>
        <begin position="165"/>
        <end position="200"/>
    </location>
</feature>
<accession>A0ABQ9GHE3</accession>